<evidence type="ECO:0000256" key="3">
    <source>
        <dbReference type="ARBA" id="ARBA00022603"/>
    </source>
</evidence>
<dbReference type="PANTHER" id="PTHR11727:SF7">
    <property type="entry name" value="DIMETHYLADENOSINE TRANSFERASE-RELATED"/>
    <property type="match status" value="1"/>
</dbReference>
<evidence type="ECO:0000256" key="4">
    <source>
        <dbReference type="ARBA" id="ARBA00022679"/>
    </source>
</evidence>
<dbReference type="GO" id="GO:0005829">
    <property type="term" value="C:cytosol"/>
    <property type="evidence" value="ECO:0007669"/>
    <property type="project" value="TreeGrafter"/>
</dbReference>
<dbReference type="AlphaFoldDB" id="A0A955EDQ8"/>
<comment type="similarity">
    <text evidence="7">Belongs to the class I-like SAM-binding methyltransferase superfamily. rRNA adenine N(6)-methyltransferase family.</text>
</comment>
<dbReference type="PROSITE" id="PS51689">
    <property type="entry name" value="SAM_RNA_A_N6_MT"/>
    <property type="match status" value="1"/>
</dbReference>
<evidence type="ECO:0000256" key="6">
    <source>
        <dbReference type="ARBA" id="ARBA00022884"/>
    </source>
</evidence>
<evidence type="ECO:0000256" key="2">
    <source>
        <dbReference type="ARBA" id="ARBA00022552"/>
    </source>
</evidence>
<feature type="binding site" evidence="7">
    <location>
        <position position="99"/>
    </location>
    <ligand>
        <name>S-adenosyl-L-methionine</name>
        <dbReference type="ChEBI" id="CHEBI:59789"/>
    </ligand>
</feature>
<evidence type="ECO:0000256" key="7">
    <source>
        <dbReference type="PROSITE-ProRule" id="PRU01026"/>
    </source>
</evidence>
<dbReference type="EC" id="2.1.1.182" evidence="9"/>
<feature type="binding site" evidence="7">
    <location>
        <position position="10"/>
    </location>
    <ligand>
        <name>S-adenosyl-L-methionine</name>
        <dbReference type="ChEBI" id="CHEBI:59789"/>
    </ligand>
</feature>
<protein>
    <submittedName>
        <fullName evidence="9">Ribosomal RNA small subunit methyltransferase A</fullName>
        <ecNumber evidence="9">2.1.1.182</ecNumber>
    </submittedName>
</protein>
<dbReference type="InterPro" id="IPR023165">
    <property type="entry name" value="rRNA_Ade_diMease-like_C"/>
</dbReference>
<dbReference type="Gene3D" id="1.10.8.100">
    <property type="entry name" value="Ribosomal RNA adenine dimethylase-like, domain 2"/>
    <property type="match status" value="1"/>
</dbReference>
<dbReference type="EMBL" id="JAGQNX010000057">
    <property type="protein sequence ID" value="MCA9308259.1"/>
    <property type="molecule type" value="Genomic_DNA"/>
</dbReference>
<keyword evidence="2" id="KW-0698">rRNA processing</keyword>
<accession>A0A955EDQ8</accession>
<dbReference type="SUPFAM" id="SSF53335">
    <property type="entry name" value="S-adenosyl-L-methionine-dependent methyltransferases"/>
    <property type="match status" value="1"/>
</dbReference>
<feature type="binding site" evidence="7">
    <location>
        <position position="12"/>
    </location>
    <ligand>
        <name>S-adenosyl-L-methionine</name>
        <dbReference type="ChEBI" id="CHEBI:59789"/>
    </ligand>
</feature>
<evidence type="ECO:0000313" key="10">
    <source>
        <dbReference type="Proteomes" id="UP000740557"/>
    </source>
</evidence>
<feature type="binding site" evidence="7">
    <location>
        <position position="58"/>
    </location>
    <ligand>
        <name>S-adenosyl-L-methionine</name>
        <dbReference type="ChEBI" id="CHEBI:59789"/>
    </ligand>
</feature>
<dbReference type="Gene3D" id="3.40.50.150">
    <property type="entry name" value="Vaccinia Virus protein VP39"/>
    <property type="match status" value="1"/>
</dbReference>
<sequence>MKQIKALGQNFLTTTTVPKLMVDLLDTTKEDTIVEIGPGEGAVTKLLAETPANIIAIELDSRFANLTKQKYPSINVINENVLDWLPDYSPKTYYKLIGSIPYYITSPIFHAIVRATHPKIAVILLQKEVGQRICAQQDDTNYLSALIQTFFTTEYVHTVDRSYFDPVPKVDSAIIKLTSKDIKLDKESIKKYEGFLHKAYSNPRKMLNKVFNIHELQQYNLEGNKRAQNISAEEWFNIFNDKLIE</sequence>
<reference evidence="9" key="1">
    <citation type="submission" date="2020-04" db="EMBL/GenBank/DDBJ databases">
        <authorList>
            <person name="Zhang T."/>
        </authorList>
    </citation>
    <scope>NUCLEOTIDE SEQUENCE</scope>
    <source>
        <strain evidence="9">HKST-UBA79</strain>
    </source>
</reference>
<dbReference type="Pfam" id="PF00398">
    <property type="entry name" value="RrnaAD"/>
    <property type="match status" value="1"/>
</dbReference>
<keyword evidence="3 7" id="KW-0489">Methyltransferase</keyword>
<dbReference type="CDD" id="cd02440">
    <property type="entry name" value="AdoMet_MTases"/>
    <property type="match status" value="1"/>
</dbReference>
<keyword evidence="1" id="KW-0963">Cytoplasm</keyword>
<organism evidence="9 10">
    <name type="scientific">candidate division WWE3 bacterium</name>
    <dbReference type="NCBI Taxonomy" id="2053526"/>
    <lineage>
        <taxon>Bacteria</taxon>
        <taxon>Katanobacteria</taxon>
    </lineage>
</organism>
<dbReference type="InterPro" id="IPR011530">
    <property type="entry name" value="rRNA_adenine_dimethylase"/>
</dbReference>
<comment type="caution">
    <text evidence="7">Lacks conserved residue(s) required for the propagation of feature annotation.</text>
</comment>
<feature type="domain" description="Ribosomal RNA adenine methylase transferase N-terminal" evidence="8">
    <location>
        <begin position="17"/>
        <end position="181"/>
    </location>
</feature>
<dbReference type="GO" id="GO:0052908">
    <property type="term" value="F:16S rRNA (adenine(1518)-N(6)/adenine(1519)-N(6))-dimethyltransferase activity"/>
    <property type="evidence" value="ECO:0007669"/>
    <property type="project" value="UniProtKB-EC"/>
</dbReference>
<gene>
    <name evidence="9" type="primary">rsmA</name>
    <name evidence="9" type="ORF">KC980_01990</name>
</gene>
<keyword evidence="4 7" id="KW-0808">Transferase</keyword>
<evidence type="ECO:0000259" key="8">
    <source>
        <dbReference type="SMART" id="SM00650"/>
    </source>
</evidence>
<dbReference type="InterPro" id="IPR029063">
    <property type="entry name" value="SAM-dependent_MTases_sf"/>
</dbReference>
<comment type="caution">
    <text evidence="9">The sequence shown here is derived from an EMBL/GenBank/DDBJ whole genome shotgun (WGS) entry which is preliminary data.</text>
</comment>
<keyword evidence="5 7" id="KW-0949">S-adenosyl-L-methionine</keyword>
<dbReference type="NCBIfam" id="TIGR00755">
    <property type="entry name" value="ksgA"/>
    <property type="match status" value="1"/>
</dbReference>
<dbReference type="InterPro" id="IPR020598">
    <property type="entry name" value="rRNA_Ade_methylase_Trfase_N"/>
</dbReference>
<evidence type="ECO:0000256" key="5">
    <source>
        <dbReference type="ARBA" id="ARBA00022691"/>
    </source>
</evidence>
<dbReference type="Proteomes" id="UP000740557">
    <property type="component" value="Unassembled WGS sequence"/>
</dbReference>
<evidence type="ECO:0000256" key="1">
    <source>
        <dbReference type="ARBA" id="ARBA00022490"/>
    </source>
</evidence>
<dbReference type="PANTHER" id="PTHR11727">
    <property type="entry name" value="DIMETHYLADENOSINE TRANSFERASE"/>
    <property type="match status" value="1"/>
</dbReference>
<proteinExistence type="inferred from homology"/>
<dbReference type="GO" id="GO:0003723">
    <property type="term" value="F:RNA binding"/>
    <property type="evidence" value="ECO:0007669"/>
    <property type="project" value="UniProtKB-UniRule"/>
</dbReference>
<dbReference type="InterPro" id="IPR001737">
    <property type="entry name" value="KsgA/Erm"/>
</dbReference>
<keyword evidence="6 7" id="KW-0694">RNA-binding</keyword>
<dbReference type="SMART" id="SM00650">
    <property type="entry name" value="rADc"/>
    <property type="match status" value="1"/>
</dbReference>
<reference evidence="9" key="2">
    <citation type="journal article" date="2021" name="Microbiome">
        <title>Successional dynamics and alternative stable states in a saline activated sludge microbial community over 9 years.</title>
        <authorList>
            <person name="Wang Y."/>
            <person name="Ye J."/>
            <person name="Ju F."/>
            <person name="Liu L."/>
            <person name="Boyd J.A."/>
            <person name="Deng Y."/>
            <person name="Parks D.H."/>
            <person name="Jiang X."/>
            <person name="Yin X."/>
            <person name="Woodcroft B.J."/>
            <person name="Tyson G.W."/>
            <person name="Hugenholtz P."/>
            <person name="Polz M.F."/>
            <person name="Zhang T."/>
        </authorList>
    </citation>
    <scope>NUCLEOTIDE SEQUENCE</scope>
    <source>
        <strain evidence="9">HKST-UBA79</strain>
    </source>
</reference>
<evidence type="ECO:0000313" key="9">
    <source>
        <dbReference type="EMBL" id="MCA9308259.1"/>
    </source>
</evidence>
<name>A0A955EDQ8_UNCKA</name>
<feature type="binding site" evidence="7">
    <location>
        <position position="37"/>
    </location>
    <ligand>
        <name>S-adenosyl-L-methionine</name>
        <dbReference type="ChEBI" id="CHEBI:59789"/>
    </ligand>
</feature>
<dbReference type="PROSITE" id="PS01131">
    <property type="entry name" value="RRNA_A_DIMETH"/>
    <property type="match status" value="1"/>
</dbReference>
<dbReference type="InterPro" id="IPR020596">
    <property type="entry name" value="rRNA_Ade_Mease_Trfase_CS"/>
</dbReference>